<evidence type="ECO:0000256" key="1">
    <source>
        <dbReference type="SAM" id="MobiDB-lite"/>
    </source>
</evidence>
<sequence length="79" mass="9181">MENLKNKSDRSKKEFNLPYEDPAITNPQELASFPKPSQIMDAKEVEHESENHLVNKRTPVREGRNIIRTDNNPENDGFM</sequence>
<keyword evidence="3" id="KW-1185">Reference proteome</keyword>
<feature type="region of interest" description="Disordered" evidence="1">
    <location>
        <begin position="1"/>
        <end position="31"/>
    </location>
</feature>
<reference evidence="3" key="1">
    <citation type="journal article" date="2019" name="Int. J. Syst. Evol. Microbiol.">
        <title>The Global Catalogue of Microorganisms (GCM) 10K type strain sequencing project: providing services to taxonomists for standard genome sequencing and annotation.</title>
        <authorList>
            <consortium name="The Broad Institute Genomics Platform"/>
            <consortium name="The Broad Institute Genome Sequencing Center for Infectious Disease"/>
            <person name="Wu L."/>
            <person name="Ma J."/>
        </authorList>
    </citation>
    <scope>NUCLEOTIDE SEQUENCE [LARGE SCALE GENOMIC DNA]</scope>
    <source>
        <strain evidence="3">KCTC 42107</strain>
    </source>
</reference>
<dbReference type="EMBL" id="JBHUMD010000027">
    <property type="protein sequence ID" value="MFD2603071.1"/>
    <property type="molecule type" value="Genomic_DNA"/>
</dbReference>
<feature type="compositionally biased region" description="Polar residues" evidence="1">
    <location>
        <begin position="68"/>
        <end position="79"/>
    </location>
</feature>
<proteinExistence type="predicted"/>
<feature type="compositionally biased region" description="Basic and acidic residues" evidence="1">
    <location>
        <begin position="1"/>
        <end position="15"/>
    </location>
</feature>
<dbReference type="RefSeq" id="WP_114756539.1">
    <property type="nucleotide sequence ID" value="NZ_JBHUMD010000027.1"/>
</dbReference>
<comment type="caution">
    <text evidence="2">The sequence shown here is derived from an EMBL/GenBank/DDBJ whole genome shotgun (WGS) entry which is preliminary data.</text>
</comment>
<accession>A0ABW5NWH4</accession>
<gene>
    <name evidence="2" type="ORF">ACFSR3_13480</name>
</gene>
<evidence type="ECO:0000313" key="2">
    <source>
        <dbReference type="EMBL" id="MFD2603071.1"/>
    </source>
</evidence>
<name>A0ABW5NWH4_9FLAO</name>
<organism evidence="2 3">
    <name type="scientific">Flavobacterium suzhouense</name>
    <dbReference type="NCBI Taxonomy" id="1529638"/>
    <lineage>
        <taxon>Bacteria</taxon>
        <taxon>Pseudomonadati</taxon>
        <taxon>Bacteroidota</taxon>
        <taxon>Flavobacteriia</taxon>
        <taxon>Flavobacteriales</taxon>
        <taxon>Flavobacteriaceae</taxon>
        <taxon>Flavobacterium</taxon>
    </lineage>
</organism>
<evidence type="ECO:0000313" key="3">
    <source>
        <dbReference type="Proteomes" id="UP001597480"/>
    </source>
</evidence>
<dbReference type="Proteomes" id="UP001597480">
    <property type="component" value="Unassembled WGS sequence"/>
</dbReference>
<protein>
    <submittedName>
        <fullName evidence="2">Uncharacterized protein</fullName>
    </submittedName>
</protein>
<feature type="region of interest" description="Disordered" evidence="1">
    <location>
        <begin position="60"/>
        <end position="79"/>
    </location>
</feature>